<protein>
    <submittedName>
        <fullName evidence="1">Uncharacterized protein</fullName>
    </submittedName>
</protein>
<keyword evidence="2" id="KW-1185">Reference proteome</keyword>
<evidence type="ECO:0000313" key="2">
    <source>
        <dbReference type="Proteomes" id="UP001154282"/>
    </source>
</evidence>
<sequence>MLSCWFLRNTVVELLQRGHYKESDNQRKEIIAERNPFLPPLNWHCSWNRTLHG</sequence>
<dbReference type="EMBL" id="CAMGYJ010000009">
    <property type="protein sequence ID" value="CAI0544121.1"/>
    <property type="molecule type" value="Genomic_DNA"/>
</dbReference>
<reference evidence="1" key="1">
    <citation type="submission" date="2022-08" db="EMBL/GenBank/DDBJ databases">
        <authorList>
            <person name="Gutierrez-Valencia J."/>
        </authorList>
    </citation>
    <scope>NUCLEOTIDE SEQUENCE</scope>
</reference>
<feature type="non-terminal residue" evidence="1">
    <location>
        <position position="53"/>
    </location>
</feature>
<comment type="caution">
    <text evidence="1">The sequence shown here is derived from an EMBL/GenBank/DDBJ whole genome shotgun (WGS) entry which is preliminary data.</text>
</comment>
<dbReference type="AlphaFoldDB" id="A0AAV0QGH0"/>
<accession>A0AAV0QGH0</accession>
<organism evidence="1 2">
    <name type="scientific">Linum tenue</name>
    <dbReference type="NCBI Taxonomy" id="586396"/>
    <lineage>
        <taxon>Eukaryota</taxon>
        <taxon>Viridiplantae</taxon>
        <taxon>Streptophyta</taxon>
        <taxon>Embryophyta</taxon>
        <taxon>Tracheophyta</taxon>
        <taxon>Spermatophyta</taxon>
        <taxon>Magnoliopsida</taxon>
        <taxon>eudicotyledons</taxon>
        <taxon>Gunneridae</taxon>
        <taxon>Pentapetalae</taxon>
        <taxon>rosids</taxon>
        <taxon>fabids</taxon>
        <taxon>Malpighiales</taxon>
        <taxon>Linaceae</taxon>
        <taxon>Linum</taxon>
    </lineage>
</organism>
<proteinExistence type="predicted"/>
<gene>
    <name evidence="1" type="ORF">LITE_LOCUS43071</name>
</gene>
<name>A0AAV0QGH0_9ROSI</name>
<dbReference type="Proteomes" id="UP001154282">
    <property type="component" value="Unassembled WGS sequence"/>
</dbReference>
<evidence type="ECO:0000313" key="1">
    <source>
        <dbReference type="EMBL" id="CAI0544121.1"/>
    </source>
</evidence>